<dbReference type="Pfam" id="PF01066">
    <property type="entry name" value="CDP-OH_P_transf"/>
    <property type="match status" value="1"/>
</dbReference>
<accession>A0A9D1M9M7</accession>
<evidence type="ECO:0000256" key="15">
    <source>
        <dbReference type="RuleBase" id="RU003750"/>
    </source>
</evidence>
<feature type="transmembrane region" description="Helical" evidence="16">
    <location>
        <begin position="157"/>
        <end position="175"/>
    </location>
</feature>
<keyword evidence="8 16" id="KW-0812">Transmembrane</keyword>
<dbReference type="EC" id="2.7.8.8" evidence="4"/>
<evidence type="ECO:0000313" key="18">
    <source>
        <dbReference type="Proteomes" id="UP000824112"/>
    </source>
</evidence>
<evidence type="ECO:0000256" key="14">
    <source>
        <dbReference type="ARBA" id="ARBA00032361"/>
    </source>
</evidence>
<name>A0A9D1M9M7_9BACT</name>
<dbReference type="InterPro" id="IPR050324">
    <property type="entry name" value="CDP-alcohol_PTase-I"/>
</dbReference>
<evidence type="ECO:0000256" key="3">
    <source>
        <dbReference type="ARBA" id="ARBA00010441"/>
    </source>
</evidence>
<keyword evidence="7 15" id="KW-0808">Transferase</keyword>
<comment type="subcellular location">
    <subcellularLocation>
        <location evidence="2">Endomembrane system</location>
        <topology evidence="2">Multi-pass membrane protein</topology>
    </subcellularLocation>
</comment>
<organism evidence="17 18">
    <name type="scientific">Candidatus Gallibacteroides avistercoris</name>
    <dbReference type="NCBI Taxonomy" id="2840833"/>
    <lineage>
        <taxon>Bacteria</taxon>
        <taxon>Pseudomonadati</taxon>
        <taxon>Bacteroidota</taxon>
        <taxon>Bacteroidia</taxon>
        <taxon>Bacteroidales</taxon>
        <taxon>Bacteroidaceae</taxon>
        <taxon>Bacteroidaceae incertae sedis</taxon>
        <taxon>Candidatus Gallibacteroides</taxon>
    </lineage>
</organism>
<gene>
    <name evidence="17" type="primary">pssA</name>
    <name evidence="17" type="ORF">IAB03_10090</name>
</gene>
<reference evidence="17" key="2">
    <citation type="journal article" date="2021" name="PeerJ">
        <title>Extensive microbial diversity within the chicken gut microbiome revealed by metagenomics and culture.</title>
        <authorList>
            <person name="Gilroy R."/>
            <person name="Ravi A."/>
            <person name="Getino M."/>
            <person name="Pursley I."/>
            <person name="Horton D.L."/>
            <person name="Alikhan N.F."/>
            <person name="Baker D."/>
            <person name="Gharbi K."/>
            <person name="Hall N."/>
            <person name="Watson M."/>
            <person name="Adriaenssens E.M."/>
            <person name="Foster-Nyarko E."/>
            <person name="Jarju S."/>
            <person name="Secka A."/>
            <person name="Antonio M."/>
            <person name="Oren A."/>
            <person name="Chaudhuri R.R."/>
            <person name="La Ragione R."/>
            <person name="Hildebrand F."/>
            <person name="Pallen M.J."/>
        </authorList>
    </citation>
    <scope>NUCLEOTIDE SEQUENCE</scope>
    <source>
        <strain evidence="17">CHK158-818</strain>
    </source>
</reference>
<keyword evidence="13" id="KW-1208">Phospholipid metabolism</keyword>
<reference evidence="17" key="1">
    <citation type="submission" date="2020-10" db="EMBL/GenBank/DDBJ databases">
        <authorList>
            <person name="Gilroy R."/>
        </authorList>
    </citation>
    <scope>NUCLEOTIDE SEQUENCE</scope>
    <source>
        <strain evidence="17">CHK158-818</strain>
    </source>
</reference>
<evidence type="ECO:0000256" key="6">
    <source>
        <dbReference type="ARBA" id="ARBA00022516"/>
    </source>
</evidence>
<dbReference type="GO" id="GO:0008654">
    <property type="term" value="P:phospholipid biosynthetic process"/>
    <property type="evidence" value="ECO:0007669"/>
    <property type="project" value="UniProtKB-KW"/>
</dbReference>
<evidence type="ECO:0000256" key="2">
    <source>
        <dbReference type="ARBA" id="ARBA00004127"/>
    </source>
</evidence>
<dbReference type="Proteomes" id="UP000824112">
    <property type="component" value="Unassembled WGS sequence"/>
</dbReference>
<dbReference type="PROSITE" id="PS51257">
    <property type="entry name" value="PROKAR_LIPOPROTEIN"/>
    <property type="match status" value="1"/>
</dbReference>
<keyword evidence="10" id="KW-0443">Lipid metabolism</keyword>
<evidence type="ECO:0000256" key="10">
    <source>
        <dbReference type="ARBA" id="ARBA00023098"/>
    </source>
</evidence>
<feature type="transmembrane region" description="Helical" evidence="16">
    <location>
        <begin position="131"/>
        <end position="151"/>
    </location>
</feature>
<dbReference type="InterPro" id="IPR000462">
    <property type="entry name" value="CDP-OH_P_trans"/>
</dbReference>
<dbReference type="PROSITE" id="PS00379">
    <property type="entry name" value="CDP_ALCOHOL_P_TRANSF"/>
    <property type="match status" value="1"/>
</dbReference>
<dbReference type="GO" id="GO:0003882">
    <property type="term" value="F:CDP-diacylglycerol-serine O-phosphatidyltransferase activity"/>
    <property type="evidence" value="ECO:0007669"/>
    <property type="project" value="UniProtKB-EC"/>
</dbReference>
<dbReference type="GO" id="GO:0016020">
    <property type="term" value="C:membrane"/>
    <property type="evidence" value="ECO:0007669"/>
    <property type="project" value="InterPro"/>
</dbReference>
<keyword evidence="6" id="KW-0444">Lipid biosynthesis</keyword>
<comment type="caution">
    <text evidence="17">The sequence shown here is derived from an EMBL/GenBank/DDBJ whole genome shotgun (WGS) entry which is preliminary data.</text>
</comment>
<evidence type="ECO:0000256" key="5">
    <source>
        <dbReference type="ARBA" id="ARBA00017171"/>
    </source>
</evidence>
<dbReference type="GO" id="GO:0012505">
    <property type="term" value="C:endomembrane system"/>
    <property type="evidence" value="ECO:0007669"/>
    <property type="project" value="UniProtKB-SubCell"/>
</dbReference>
<dbReference type="InterPro" id="IPR004533">
    <property type="entry name" value="CDP-diaglyc--ser_O-PTrfase"/>
</dbReference>
<evidence type="ECO:0000256" key="12">
    <source>
        <dbReference type="ARBA" id="ARBA00023209"/>
    </source>
</evidence>
<evidence type="ECO:0000256" key="4">
    <source>
        <dbReference type="ARBA" id="ARBA00013174"/>
    </source>
</evidence>
<comment type="catalytic activity">
    <reaction evidence="1">
        <text>a CDP-1,2-diacyl-sn-glycerol + L-serine = a 1,2-diacyl-sn-glycero-3-phospho-L-serine + CMP + H(+)</text>
        <dbReference type="Rhea" id="RHEA:16913"/>
        <dbReference type="ChEBI" id="CHEBI:15378"/>
        <dbReference type="ChEBI" id="CHEBI:33384"/>
        <dbReference type="ChEBI" id="CHEBI:57262"/>
        <dbReference type="ChEBI" id="CHEBI:58332"/>
        <dbReference type="ChEBI" id="CHEBI:60377"/>
        <dbReference type="EC" id="2.7.8.8"/>
    </reaction>
</comment>
<evidence type="ECO:0000256" key="16">
    <source>
        <dbReference type="SAM" id="Phobius"/>
    </source>
</evidence>
<dbReference type="PANTHER" id="PTHR14269">
    <property type="entry name" value="CDP-DIACYLGLYCEROL--GLYCEROL-3-PHOSPHATE 3-PHOSPHATIDYLTRANSFERASE-RELATED"/>
    <property type="match status" value="1"/>
</dbReference>
<evidence type="ECO:0000256" key="11">
    <source>
        <dbReference type="ARBA" id="ARBA00023136"/>
    </source>
</evidence>
<feature type="transmembrane region" description="Helical" evidence="16">
    <location>
        <begin position="196"/>
        <end position="227"/>
    </location>
</feature>
<evidence type="ECO:0000313" key="17">
    <source>
        <dbReference type="EMBL" id="HIU56139.1"/>
    </source>
</evidence>
<dbReference type="InterPro" id="IPR048254">
    <property type="entry name" value="CDP_ALCOHOL_P_TRANSF_CS"/>
</dbReference>
<keyword evidence="12" id="KW-0594">Phospholipid biosynthesis</keyword>
<dbReference type="Gene3D" id="1.20.120.1760">
    <property type="match status" value="1"/>
</dbReference>
<dbReference type="PANTHER" id="PTHR14269:SF61">
    <property type="entry name" value="CDP-DIACYLGLYCEROL--SERINE O-PHOSPHATIDYLTRANSFERASE"/>
    <property type="match status" value="1"/>
</dbReference>
<dbReference type="EMBL" id="DVNA01000233">
    <property type="protein sequence ID" value="HIU56139.1"/>
    <property type="molecule type" value="Genomic_DNA"/>
</dbReference>
<keyword evidence="11 16" id="KW-0472">Membrane</keyword>
<sequence length="235" mass="26032">MRQIIKHIPNGITCLNLFAGCLSCVAALNGMYQAVVLCLAFSAVFDFLDGMSARLLNAYSPLGKELDSLADMVSFGLAPGLLVYHLYGTMPMPAWLSGYAMYVPYLAFLIPVFSALRLAKFNIDDRQTSSFIGLPTPANAIFFVGLAFLMIRYREAVNVYMLTAIVILFSYLLVSEIPMFSLKVKNWSWKGARAQYMLLIFSLFCLFIFGIGGLAVAILIYVIMALFEQMAGTKL</sequence>
<evidence type="ECO:0000256" key="13">
    <source>
        <dbReference type="ARBA" id="ARBA00023264"/>
    </source>
</evidence>
<comment type="similarity">
    <text evidence="3 15">Belongs to the CDP-alcohol phosphatidyltransferase class-I family.</text>
</comment>
<protein>
    <recommendedName>
        <fullName evidence="5">CDP-diacylglycerol--serine O-phosphatidyltransferase</fullName>
        <ecNumber evidence="4">2.7.8.8</ecNumber>
    </recommendedName>
    <alternativeName>
        <fullName evidence="14">Phosphatidylserine synthase</fullName>
    </alternativeName>
</protein>
<feature type="transmembrane region" description="Helical" evidence="16">
    <location>
        <begin position="99"/>
        <end position="119"/>
    </location>
</feature>
<dbReference type="AlphaFoldDB" id="A0A9D1M9M7"/>
<evidence type="ECO:0000256" key="9">
    <source>
        <dbReference type="ARBA" id="ARBA00022989"/>
    </source>
</evidence>
<keyword evidence="9 16" id="KW-1133">Transmembrane helix</keyword>
<evidence type="ECO:0000256" key="1">
    <source>
        <dbReference type="ARBA" id="ARBA00000287"/>
    </source>
</evidence>
<evidence type="ECO:0000256" key="7">
    <source>
        <dbReference type="ARBA" id="ARBA00022679"/>
    </source>
</evidence>
<dbReference type="NCBIfam" id="TIGR00473">
    <property type="entry name" value="pssA"/>
    <property type="match status" value="1"/>
</dbReference>
<proteinExistence type="inferred from homology"/>
<evidence type="ECO:0000256" key="8">
    <source>
        <dbReference type="ARBA" id="ARBA00022692"/>
    </source>
</evidence>
<dbReference type="InterPro" id="IPR043130">
    <property type="entry name" value="CDP-OH_PTrfase_TM_dom"/>
</dbReference>